<evidence type="ECO:0000256" key="3">
    <source>
        <dbReference type="ARBA" id="ARBA00022833"/>
    </source>
</evidence>
<dbReference type="GO" id="GO:0000978">
    <property type="term" value="F:RNA polymerase II cis-regulatory region sequence-specific DNA binding"/>
    <property type="evidence" value="ECO:0007669"/>
    <property type="project" value="TreeGrafter"/>
</dbReference>
<dbReference type="PROSITE" id="PS00028">
    <property type="entry name" value="ZINC_FINGER_C2H2_1"/>
    <property type="match status" value="2"/>
</dbReference>
<evidence type="ECO:0000256" key="2">
    <source>
        <dbReference type="ARBA" id="ARBA00022771"/>
    </source>
</evidence>
<feature type="compositionally biased region" description="Polar residues" evidence="5">
    <location>
        <begin position="1"/>
        <end position="15"/>
    </location>
</feature>
<dbReference type="SMART" id="SM00355">
    <property type="entry name" value="ZnF_C2H2"/>
    <property type="match status" value="2"/>
</dbReference>
<dbReference type="SUPFAM" id="SSF57667">
    <property type="entry name" value="beta-beta-alpha zinc fingers"/>
    <property type="match status" value="1"/>
</dbReference>
<feature type="compositionally biased region" description="Low complexity" evidence="5">
    <location>
        <begin position="147"/>
        <end position="172"/>
    </location>
</feature>
<keyword evidence="3" id="KW-0862">Zinc</keyword>
<dbReference type="EMBL" id="LXPE01000006">
    <property type="protein sequence ID" value="OBA27960.1"/>
    <property type="molecule type" value="Genomic_DNA"/>
</dbReference>
<dbReference type="PANTHER" id="PTHR23235">
    <property type="entry name" value="KRUEPPEL-LIKE TRANSCRIPTION FACTOR"/>
    <property type="match status" value="1"/>
</dbReference>
<dbReference type="InterPro" id="IPR013087">
    <property type="entry name" value="Znf_C2H2_type"/>
</dbReference>
<dbReference type="PROSITE" id="PS50157">
    <property type="entry name" value="ZINC_FINGER_C2H2_2"/>
    <property type="match status" value="2"/>
</dbReference>
<dbReference type="Gene3D" id="3.30.160.60">
    <property type="entry name" value="Classic Zinc Finger"/>
    <property type="match status" value="1"/>
</dbReference>
<dbReference type="AlphaFoldDB" id="A0A1B7TGU5"/>
<dbReference type="PANTHER" id="PTHR23235:SF120">
    <property type="entry name" value="KRUPPEL-LIKE FACTOR 15"/>
    <property type="match status" value="1"/>
</dbReference>
<evidence type="ECO:0000256" key="1">
    <source>
        <dbReference type="ARBA" id="ARBA00022723"/>
    </source>
</evidence>
<keyword evidence="2 4" id="KW-0863">Zinc-finger</keyword>
<sequence length="372" mass="42314">MGVLVNSNNNIQSKKPNSEKKLKRTSKYFNLSSLTLNKMQNIEPKLYPSDSETNLFSKDQTLTKSQFENINLNNSINPSFVPGNYLNDYTSDSAIYKPKYQYALNQQQAPSSSDTILPNSIPKNFSNSSLAQNYKFYSINNLQTSNLYNNNTNNNSNTNSSSNNNNSNVLLSPHSAGKLGTASIFIQQPQDKQHLVPTNPTSYLANWNASNNSFNLNLLQSQLQANLLVPPTSMNGNNNNELLMFKNNRDFMDQNMLNYKQQTAMQMNTNNNELHNQTGINDFEYLLRPKVKKIYKPKKKICPTCEKALSSKFALENHLRTHTHEKPFCCFSNCKKCFSTAFNRDRHIKTHEKALTTLGVSVEEFKSIALNR</sequence>
<evidence type="ECO:0000313" key="8">
    <source>
        <dbReference type="Proteomes" id="UP000092321"/>
    </source>
</evidence>
<dbReference type="GO" id="GO:0008270">
    <property type="term" value="F:zinc ion binding"/>
    <property type="evidence" value="ECO:0007669"/>
    <property type="project" value="UniProtKB-KW"/>
</dbReference>
<dbReference type="GO" id="GO:0000981">
    <property type="term" value="F:DNA-binding transcription factor activity, RNA polymerase II-specific"/>
    <property type="evidence" value="ECO:0007669"/>
    <property type="project" value="TreeGrafter"/>
</dbReference>
<evidence type="ECO:0000256" key="4">
    <source>
        <dbReference type="PROSITE-ProRule" id="PRU00042"/>
    </source>
</evidence>
<name>A0A1B7TGU5_9ASCO</name>
<dbReference type="OrthoDB" id="3437960at2759"/>
<evidence type="ECO:0000259" key="6">
    <source>
        <dbReference type="PROSITE" id="PS50157"/>
    </source>
</evidence>
<dbReference type="InterPro" id="IPR036236">
    <property type="entry name" value="Znf_C2H2_sf"/>
</dbReference>
<proteinExistence type="predicted"/>
<feature type="region of interest" description="Disordered" evidence="5">
    <location>
        <begin position="147"/>
        <end position="173"/>
    </location>
</feature>
<protein>
    <recommendedName>
        <fullName evidence="6">C2H2-type domain-containing protein</fullName>
    </recommendedName>
</protein>
<comment type="caution">
    <text evidence="7">The sequence shown here is derived from an EMBL/GenBank/DDBJ whole genome shotgun (WGS) entry which is preliminary data.</text>
</comment>
<keyword evidence="8" id="KW-1185">Reference proteome</keyword>
<organism evidence="7 8">
    <name type="scientific">Hanseniaspora valbyensis NRRL Y-1626</name>
    <dbReference type="NCBI Taxonomy" id="766949"/>
    <lineage>
        <taxon>Eukaryota</taxon>
        <taxon>Fungi</taxon>
        <taxon>Dikarya</taxon>
        <taxon>Ascomycota</taxon>
        <taxon>Saccharomycotina</taxon>
        <taxon>Saccharomycetes</taxon>
        <taxon>Saccharomycodales</taxon>
        <taxon>Saccharomycodaceae</taxon>
        <taxon>Hanseniaspora</taxon>
    </lineage>
</organism>
<evidence type="ECO:0000313" key="7">
    <source>
        <dbReference type="EMBL" id="OBA27960.1"/>
    </source>
</evidence>
<gene>
    <name evidence="7" type="ORF">HANVADRAFT_111275</name>
</gene>
<accession>A0A1B7TGU5</accession>
<reference evidence="8" key="1">
    <citation type="journal article" date="2016" name="Proc. Natl. Acad. Sci. U.S.A.">
        <title>Comparative genomics of biotechnologically important yeasts.</title>
        <authorList>
            <person name="Riley R."/>
            <person name="Haridas S."/>
            <person name="Wolfe K.H."/>
            <person name="Lopes M.R."/>
            <person name="Hittinger C.T."/>
            <person name="Goeker M."/>
            <person name="Salamov A.A."/>
            <person name="Wisecaver J.H."/>
            <person name="Long T.M."/>
            <person name="Calvey C.H."/>
            <person name="Aerts A.L."/>
            <person name="Barry K.W."/>
            <person name="Choi C."/>
            <person name="Clum A."/>
            <person name="Coughlan A.Y."/>
            <person name="Deshpande S."/>
            <person name="Douglass A.P."/>
            <person name="Hanson S.J."/>
            <person name="Klenk H.-P."/>
            <person name="LaButti K.M."/>
            <person name="Lapidus A."/>
            <person name="Lindquist E.A."/>
            <person name="Lipzen A.M."/>
            <person name="Meier-Kolthoff J.P."/>
            <person name="Ohm R.A."/>
            <person name="Otillar R.P."/>
            <person name="Pangilinan J.L."/>
            <person name="Peng Y."/>
            <person name="Rokas A."/>
            <person name="Rosa C.A."/>
            <person name="Scheuner C."/>
            <person name="Sibirny A.A."/>
            <person name="Slot J.C."/>
            <person name="Stielow J.B."/>
            <person name="Sun H."/>
            <person name="Kurtzman C.P."/>
            <person name="Blackwell M."/>
            <person name="Grigoriev I.V."/>
            <person name="Jeffries T.W."/>
        </authorList>
    </citation>
    <scope>NUCLEOTIDE SEQUENCE [LARGE SCALE GENOMIC DNA]</scope>
    <source>
        <strain evidence="8">NRRL Y-1626</strain>
    </source>
</reference>
<keyword evidence="1" id="KW-0479">Metal-binding</keyword>
<feature type="domain" description="C2H2-type" evidence="6">
    <location>
        <begin position="328"/>
        <end position="351"/>
    </location>
</feature>
<evidence type="ECO:0000256" key="5">
    <source>
        <dbReference type="SAM" id="MobiDB-lite"/>
    </source>
</evidence>
<feature type="region of interest" description="Disordered" evidence="5">
    <location>
        <begin position="1"/>
        <end position="22"/>
    </location>
</feature>
<feature type="domain" description="C2H2-type" evidence="6">
    <location>
        <begin position="300"/>
        <end position="327"/>
    </location>
</feature>
<dbReference type="Proteomes" id="UP000092321">
    <property type="component" value="Unassembled WGS sequence"/>
</dbReference>